<protein>
    <submittedName>
        <fullName evidence="1">GntR family transcriptional regulator</fullName>
    </submittedName>
</protein>
<keyword evidence="2" id="KW-1185">Reference proteome</keyword>
<accession>A0ACC8SDU1</accession>
<gene>
    <name evidence="1" type="ORF">BH713_06930</name>
</gene>
<comment type="caution">
    <text evidence="1">The sequence shown here is derived from an EMBL/GenBank/DDBJ whole genome shotgun (WGS) entry which is preliminary data.</text>
</comment>
<evidence type="ECO:0000313" key="2">
    <source>
        <dbReference type="Proteomes" id="UP000187000"/>
    </source>
</evidence>
<reference evidence="1" key="1">
    <citation type="submission" date="2016-10" db="EMBL/GenBank/DDBJ databases">
        <authorList>
            <person name="Wang S."/>
            <person name="Zhu B."/>
        </authorList>
    </citation>
    <scope>NUCLEOTIDE SEQUENCE</scope>
    <source>
        <strain evidence="1">JCM 8580</strain>
    </source>
</reference>
<dbReference type="EMBL" id="MKXD01000002">
    <property type="protein sequence ID" value="OLR21695.1"/>
    <property type="molecule type" value="Genomic_DNA"/>
</dbReference>
<name>A0ACC8SDU1_9ENTR</name>
<sequence>MMIDKHSTVPVYLQLEQYLTGRICAGDLRPGDVIPSENELCQQFSVSRMTARKAVDYLVRQGKVERRRGQGTFVAHPKKILRIPLPLDRHLSSSEATLGLDEPVINRLICLSRQAAPAEIAEKLHIQAGEGVWFMKRLRLLDEVPFVFEQSWMLFAPFSDLCEADLNASKYAYISRKGHTVARSEKEIRAELPSQDVRDMLGINRDEPVLHATSVAWLAEGIPFEVSEIYYNQQHYRFTLTAERP</sequence>
<proteinExistence type="predicted"/>
<organism evidence="1 2">
    <name type="scientific">Enterobacter kobei</name>
    <dbReference type="NCBI Taxonomy" id="208224"/>
    <lineage>
        <taxon>Bacteria</taxon>
        <taxon>Pseudomonadati</taxon>
        <taxon>Pseudomonadota</taxon>
        <taxon>Gammaproteobacteria</taxon>
        <taxon>Enterobacterales</taxon>
        <taxon>Enterobacteriaceae</taxon>
        <taxon>Enterobacter</taxon>
        <taxon>Enterobacter cloacae complex</taxon>
    </lineage>
</organism>
<dbReference type="Proteomes" id="UP000187000">
    <property type="component" value="Unassembled WGS sequence"/>
</dbReference>
<evidence type="ECO:0000313" key="1">
    <source>
        <dbReference type="EMBL" id="OLR21695.1"/>
    </source>
</evidence>